<proteinExistence type="predicted"/>
<organism evidence="2 3">
    <name type="scientific">Porites evermanni</name>
    <dbReference type="NCBI Taxonomy" id="104178"/>
    <lineage>
        <taxon>Eukaryota</taxon>
        <taxon>Metazoa</taxon>
        <taxon>Cnidaria</taxon>
        <taxon>Anthozoa</taxon>
        <taxon>Hexacorallia</taxon>
        <taxon>Scleractinia</taxon>
        <taxon>Fungiina</taxon>
        <taxon>Poritidae</taxon>
        <taxon>Porites</taxon>
    </lineage>
</organism>
<dbReference type="InterPro" id="IPR000305">
    <property type="entry name" value="GIY-YIG_endonuc"/>
</dbReference>
<dbReference type="Pfam" id="PF01541">
    <property type="entry name" value="GIY-YIG"/>
    <property type="match status" value="1"/>
</dbReference>
<evidence type="ECO:0000259" key="1">
    <source>
        <dbReference type="SMART" id="SM00465"/>
    </source>
</evidence>
<evidence type="ECO:0000313" key="2">
    <source>
        <dbReference type="EMBL" id="CAH3030534.1"/>
    </source>
</evidence>
<dbReference type="Proteomes" id="UP001159427">
    <property type="component" value="Unassembled WGS sequence"/>
</dbReference>
<name>A0ABN8MPE0_9CNID</name>
<protein>
    <recommendedName>
        <fullName evidence="1">GIY-YIG domain-containing protein</fullName>
    </recommendedName>
</protein>
<gene>
    <name evidence="2" type="ORF">PEVE_00038154</name>
</gene>
<dbReference type="SMART" id="SM00465">
    <property type="entry name" value="GIYc"/>
    <property type="match status" value="1"/>
</dbReference>
<accession>A0ABN8MPE0</accession>
<comment type="caution">
    <text evidence="2">The sequence shown here is derived from an EMBL/GenBank/DDBJ whole genome shotgun (WGS) entry which is preliminary data.</text>
</comment>
<dbReference type="Gene3D" id="3.40.1440.10">
    <property type="entry name" value="GIY-YIG endonuclease"/>
    <property type="match status" value="1"/>
</dbReference>
<feature type="domain" description="GIY-YIG" evidence="1">
    <location>
        <begin position="51"/>
        <end position="139"/>
    </location>
</feature>
<dbReference type="EMBL" id="CALNXI010000640">
    <property type="protein sequence ID" value="CAH3030534.1"/>
    <property type="molecule type" value="Genomic_DNA"/>
</dbReference>
<evidence type="ECO:0000313" key="3">
    <source>
        <dbReference type="Proteomes" id="UP001159427"/>
    </source>
</evidence>
<dbReference type="InterPro" id="IPR035901">
    <property type="entry name" value="GIY-YIG_endonuc_sf"/>
</dbReference>
<keyword evidence="3" id="KW-1185">Reference proteome</keyword>
<dbReference type="SUPFAM" id="SSF82771">
    <property type="entry name" value="GIY-YIG endonuclease"/>
    <property type="match status" value="1"/>
</dbReference>
<reference evidence="2 3" key="1">
    <citation type="submission" date="2022-05" db="EMBL/GenBank/DDBJ databases">
        <authorList>
            <consortium name="Genoscope - CEA"/>
            <person name="William W."/>
        </authorList>
    </citation>
    <scope>NUCLEOTIDE SEQUENCE [LARGE SCALE GENOMIC DNA]</scope>
</reference>
<sequence length="225" mass="27238">MDIKEMYTSLSRTTKLEYIHLDNKKKCRWYREREQDQMIILNSYFNADYQNGKIYHVTFENNDEHYVGSTTRTLEDRLDEHILNPKSAIYEYRNDNPTIELICLCPCKDKKTLEKIENSYINEYKQEYGDDLLNIKGVKKEKTIKNEFKVEMENQKQLEERLEKLGVKFQIKDNTINDYLSINTVIDGKRIYHKRRYNTDNKQEAFEQLSKIQQELVKEFSLDWE</sequence>